<keyword evidence="5" id="KW-0132">Cell division</keyword>
<organism evidence="12 14">
    <name type="scientific">Scleropages formosus</name>
    <name type="common">Asian bonytongue</name>
    <name type="synonym">Osteoglossum formosum</name>
    <dbReference type="NCBI Taxonomy" id="113540"/>
    <lineage>
        <taxon>Eukaryota</taxon>
        <taxon>Metazoa</taxon>
        <taxon>Chordata</taxon>
        <taxon>Craniata</taxon>
        <taxon>Vertebrata</taxon>
        <taxon>Euteleostomi</taxon>
        <taxon>Actinopterygii</taxon>
        <taxon>Neopterygii</taxon>
        <taxon>Teleostei</taxon>
        <taxon>Osteoglossocephala</taxon>
        <taxon>Osteoglossomorpha</taxon>
        <taxon>Osteoglossiformes</taxon>
        <taxon>Osteoglossidae</taxon>
        <taxon>Scleropages</taxon>
    </lineage>
</organism>
<dbReference type="AlphaFoldDB" id="A0A0P7TJT4"/>
<keyword evidence="7" id="KW-0995">Kinetochore</keyword>
<comment type="subcellular location">
    <subcellularLocation>
        <location evidence="1">Chromosome</location>
        <location evidence="1">Centromere</location>
        <location evidence="1">Kinetochore</location>
    </subcellularLocation>
</comment>
<keyword evidence="9" id="KW-0131">Cell cycle</keyword>
<evidence type="ECO:0000313" key="15">
    <source>
        <dbReference type="Proteomes" id="UP000694397"/>
    </source>
</evidence>
<dbReference type="OrthoDB" id="1884855at2759"/>
<dbReference type="GO" id="GO:0051301">
    <property type="term" value="P:cell division"/>
    <property type="evidence" value="ECO:0007669"/>
    <property type="project" value="UniProtKB-KW"/>
</dbReference>
<gene>
    <name evidence="13" type="primary">MIS12</name>
    <name evidence="12" type="ORF">Z043_120815</name>
</gene>
<reference evidence="12 14" key="1">
    <citation type="submission" date="2015-08" db="EMBL/GenBank/DDBJ databases">
        <title>The genome of the Asian arowana (Scleropages formosus).</title>
        <authorList>
            <person name="Tan M.H."/>
            <person name="Gan H.M."/>
            <person name="Croft L.J."/>
            <person name="Austin C.M."/>
        </authorList>
    </citation>
    <scope>NUCLEOTIDE SEQUENCE [LARGE SCALE GENOMIC DNA]</scope>
    <source>
        <strain evidence="12">Aro1</strain>
    </source>
</reference>
<evidence type="ECO:0000256" key="5">
    <source>
        <dbReference type="ARBA" id="ARBA00022618"/>
    </source>
</evidence>
<dbReference type="Proteomes" id="UP000034805">
    <property type="component" value="Unassembled WGS sequence"/>
</dbReference>
<dbReference type="CTD" id="79003"/>
<sequence length="217" mass="24428">MAESGNQVEPLSPESLKLYEAQFFGFTPQTCMLRVYSAFQDCLHDILLAVEAVFVRKLAGAGPEDELSHQARECTQKLHKFLQERVRRLSNRMEALLLDNVLSVPSHVLLPEDQPHSKHPQGAEQLLKLEAELARLEQAYQAEVCARQAILAELKEQEEVQEELDGVLKWIGELRAAWTQEGTGGVQDSFAFMTQTVKTLKGLMKGIRTKNGSLDHF</sequence>
<dbReference type="GeneTree" id="ENSGT00390000018665"/>
<dbReference type="GO" id="GO:0005634">
    <property type="term" value="C:nucleus"/>
    <property type="evidence" value="ECO:0007669"/>
    <property type="project" value="InterPro"/>
</dbReference>
<dbReference type="GO" id="GO:0000444">
    <property type="term" value="C:MIS12/MIND type complex"/>
    <property type="evidence" value="ECO:0007669"/>
    <property type="project" value="TreeGrafter"/>
</dbReference>
<evidence type="ECO:0000313" key="12">
    <source>
        <dbReference type="EMBL" id="KPP61126.1"/>
    </source>
</evidence>
<dbReference type="RefSeq" id="XP_018597563.2">
    <property type="nucleotide sequence ID" value="XM_018742047.2"/>
</dbReference>
<feature type="coiled-coil region" evidence="11">
    <location>
        <begin position="72"/>
        <end position="99"/>
    </location>
</feature>
<keyword evidence="6" id="KW-0498">Mitosis</keyword>
<dbReference type="GeneID" id="108928215"/>
<keyword evidence="15" id="KW-1185">Reference proteome</keyword>
<evidence type="ECO:0000256" key="1">
    <source>
        <dbReference type="ARBA" id="ARBA00004629"/>
    </source>
</evidence>
<dbReference type="STRING" id="113540.ENSSFOP00015004027"/>
<evidence type="ECO:0000313" key="13">
    <source>
        <dbReference type="Ensembl" id="ENSSFOP00015004027.2"/>
    </source>
</evidence>
<comment type="similarity">
    <text evidence="2">Belongs to the mis12 family.</text>
</comment>
<proteinExistence type="inferred from homology"/>
<dbReference type="Proteomes" id="UP000694397">
    <property type="component" value="Chromosome 25"/>
</dbReference>
<dbReference type="PANTHER" id="PTHR14527:SF2">
    <property type="entry name" value="PROTEIN MIS12 HOMOLOG"/>
    <property type="match status" value="1"/>
</dbReference>
<evidence type="ECO:0000256" key="2">
    <source>
        <dbReference type="ARBA" id="ARBA00008643"/>
    </source>
</evidence>
<protein>
    <recommendedName>
        <fullName evidence="3">Protein MIS12 homolog</fullName>
    </recommendedName>
</protein>
<name>A0A0P7TJT4_SCLFO</name>
<evidence type="ECO:0000256" key="3">
    <source>
        <dbReference type="ARBA" id="ARBA00013793"/>
    </source>
</evidence>
<evidence type="ECO:0000313" key="14">
    <source>
        <dbReference type="Proteomes" id="UP000034805"/>
    </source>
</evidence>
<evidence type="ECO:0000256" key="8">
    <source>
        <dbReference type="ARBA" id="ARBA00023054"/>
    </source>
</evidence>
<keyword evidence="10" id="KW-0137">Centromere</keyword>
<keyword evidence="4" id="KW-0158">Chromosome</keyword>
<dbReference type="EMBL" id="JARO02009956">
    <property type="protein sequence ID" value="KPP61126.1"/>
    <property type="molecule type" value="Genomic_DNA"/>
</dbReference>
<keyword evidence="8 11" id="KW-0175">Coiled coil</keyword>
<dbReference type="PANTHER" id="PTHR14527">
    <property type="entry name" value="PROTEIN MIS12 HOMOLOG"/>
    <property type="match status" value="1"/>
</dbReference>
<dbReference type="InterPro" id="IPR008685">
    <property type="entry name" value="Centromere_Mis12"/>
</dbReference>
<evidence type="ECO:0000256" key="11">
    <source>
        <dbReference type="SAM" id="Coils"/>
    </source>
</evidence>
<accession>A0A0P7TJT4</accession>
<dbReference type="GO" id="GO:0000070">
    <property type="term" value="P:mitotic sister chromatid segregation"/>
    <property type="evidence" value="ECO:0007669"/>
    <property type="project" value="TreeGrafter"/>
</dbReference>
<evidence type="ECO:0000256" key="4">
    <source>
        <dbReference type="ARBA" id="ARBA00022454"/>
    </source>
</evidence>
<dbReference type="GO" id="GO:0051382">
    <property type="term" value="P:kinetochore assembly"/>
    <property type="evidence" value="ECO:0007669"/>
    <property type="project" value="TreeGrafter"/>
</dbReference>
<dbReference type="Pfam" id="PF05859">
    <property type="entry name" value="Mis12"/>
    <property type="match status" value="1"/>
</dbReference>
<dbReference type="Ensembl" id="ENSSFOT00015004091.2">
    <property type="protein sequence ID" value="ENSSFOP00015004027.2"/>
    <property type="gene ID" value="ENSSFOG00015002648.2"/>
</dbReference>
<reference evidence="13" key="3">
    <citation type="submission" date="2025-05" db="UniProtKB">
        <authorList>
            <consortium name="Ensembl"/>
        </authorList>
    </citation>
    <scope>IDENTIFICATION</scope>
</reference>
<evidence type="ECO:0000256" key="6">
    <source>
        <dbReference type="ARBA" id="ARBA00022776"/>
    </source>
</evidence>
<evidence type="ECO:0000256" key="7">
    <source>
        <dbReference type="ARBA" id="ARBA00022838"/>
    </source>
</evidence>
<evidence type="ECO:0000256" key="10">
    <source>
        <dbReference type="ARBA" id="ARBA00023328"/>
    </source>
</evidence>
<reference evidence="13 15" key="2">
    <citation type="submission" date="2019-04" db="EMBL/GenBank/DDBJ databases">
        <authorList>
            <consortium name="Wellcome Sanger Institute Data Sharing"/>
        </authorList>
    </citation>
    <scope>NUCLEOTIDE SEQUENCE [LARGE SCALE GENOMIC DNA]</scope>
</reference>
<evidence type="ECO:0000256" key="9">
    <source>
        <dbReference type="ARBA" id="ARBA00023306"/>
    </source>
</evidence>
<dbReference type="KEGG" id="sfm:108928215"/>